<evidence type="ECO:0000313" key="8">
    <source>
        <dbReference type="Proteomes" id="UP000580856"/>
    </source>
</evidence>
<comment type="similarity">
    <text evidence="2">Belongs to the UDP-galactopyranose/dTDP-fucopyranose mutase family.</text>
</comment>
<evidence type="ECO:0000256" key="3">
    <source>
        <dbReference type="ARBA" id="ARBA00022630"/>
    </source>
</evidence>
<dbReference type="AlphaFoldDB" id="A0A846QPR1"/>
<dbReference type="SUPFAM" id="SSF51971">
    <property type="entry name" value="Nucleotide-binding domain"/>
    <property type="match status" value="1"/>
</dbReference>
<evidence type="ECO:0000256" key="1">
    <source>
        <dbReference type="ARBA" id="ARBA00001974"/>
    </source>
</evidence>
<comment type="cofactor">
    <cofactor evidence="1">
        <name>FAD</name>
        <dbReference type="ChEBI" id="CHEBI:57692"/>
    </cofactor>
</comment>
<evidence type="ECO:0000256" key="2">
    <source>
        <dbReference type="ARBA" id="ARBA00009321"/>
    </source>
</evidence>
<reference evidence="7 8" key="1">
    <citation type="submission" date="2020-03" db="EMBL/GenBank/DDBJ databases">
        <title>Genomic Encyclopedia of Type Strains, Phase IV (KMG-IV): sequencing the most valuable type-strain genomes for metagenomic binning, comparative biology and taxonomic classification.</title>
        <authorList>
            <person name="Goeker M."/>
        </authorList>
    </citation>
    <scope>NUCLEOTIDE SEQUENCE [LARGE SCALE GENOMIC DNA]</scope>
    <source>
        <strain evidence="7 8">DSM 24233</strain>
    </source>
</reference>
<evidence type="ECO:0000259" key="6">
    <source>
        <dbReference type="Pfam" id="PF03275"/>
    </source>
</evidence>
<dbReference type="Proteomes" id="UP000580856">
    <property type="component" value="Unassembled WGS sequence"/>
</dbReference>
<proteinExistence type="inferred from homology"/>
<dbReference type="PANTHER" id="PTHR21197">
    <property type="entry name" value="UDP-GALACTOPYRANOSE MUTASE"/>
    <property type="match status" value="1"/>
</dbReference>
<dbReference type="NCBIfam" id="TIGR00031">
    <property type="entry name" value="UDP-GALP_mutase"/>
    <property type="match status" value="1"/>
</dbReference>
<dbReference type="EMBL" id="JAATJA010000004">
    <property type="protein sequence ID" value="NJB69167.1"/>
    <property type="molecule type" value="Genomic_DNA"/>
</dbReference>
<dbReference type="GO" id="GO:0008767">
    <property type="term" value="F:UDP-galactopyranose mutase activity"/>
    <property type="evidence" value="ECO:0007669"/>
    <property type="project" value="UniProtKB-EC"/>
</dbReference>
<dbReference type="GO" id="GO:0005829">
    <property type="term" value="C:cytosol"/>
    <property type="evidence" value="ECO:0007669"/>
    <property type="project" value="TreeGrafter"/>
</dbReference>
<keyword evidence="3" id="KW-0285">Flavoprotein</keyword>
<evidence type="ECO:0000256" key="4">
    <source>
        <dbReference type="ARBA" id="ARBA00022827"/>
    </source>
</evidence>
<feature type="domain" description="UDP-galactopyranose mutase C-terminal" evidence="6">
    <location>
        <begin position="154"/>
        <end position="359"/>
    </location>
</feature>
<comment type="caution">
    <text evidence="7">The sequence shown here is derived from an EMBL/GenBank/DDBJ whole genome shotgun (WGS) entry which is preliminary data.</text>
</comment>
<gene>
    <name evidence="7" type="ORF">GGQ74_002864</name>
</gene>
<dbReference type="RefSeq" id="WP_167942259.1">
    <property type="nucleotide sequence ID" value="NZ_JAATJA010000004.1"/>
</dbReference>
<evidence type="ECO:0000256" key="5">
    <source>
        <dbReference type="ARBA" id="ARBA00023235"/>
    </source>
</evidence>
<dbReference type="InterPro" id="IPR004379">
    <property type="entry name" value="UDP-GALP_mutase"/>
</dbReference>
<dbReference type="Gene3D" id="3.40.50.720">
    <property type="entry name" value="NAD(P)-binding Rossmann-like Domain"/>
    <property type="match status" value="3"/>
</dbReference>
<dbReference type="GO" id="GO:0050660">
    <property type="term" value="F:flavin adenine dinucleotide binding"/>
    <property type="evidence" value="ECO:0007669"/>
    <property type="project" value="TreeGrafter"/>
</dbReference>
<keyword evidence="8" id="KW-1185">Reference proteome</keyword>
<dbReference type="Pfam" id="PF13450">
    <property type="entry name" value="NAD_binding_8"/>
    <property type="match status" value="1"/>
</dbReference>
<keyword evidence="4" id="KW-0274">FAD</keyword>
<keyword evidence="5 7" id="KW-0413">Isomerase</keyword>
<organism evidence="7 8">
    <name type="scientific">Desulfobaculum xiamenense</name>
    <dbReference type="NCBI Taxonomy" id="995050"/>
    <lineage>
        <taxon>Bacteria</taxon>
        <taxon>Pseudomonadati</taxon>
        <taxon>Thermodesulfobacteriota</taxon>
        <taxon>Desulfovibrionia</taxon>
        <taxon>Desulfovibrionales</taxon>
        <taxon>Desulfovibrionaceae</taxon>
        <taxon>Desulfobaculum</taxon>
    </lineage>
</organism>
<dbReference type="Pfam" id="PF03275">
    <property type="entry name" value="GLF"/>
    <property type="match status" value="1"/>
</dbReference>
<accession>A0A846QPR1</accession>
<sequence length="398" mass="45665">MELAGLKYLVVGAGLFGAVMAERIAADMGERVLVIDRRDHTGGNCHSTIDTETGIERHVYGTHIFHTAHARVWKYINRFATFNSYRHRVLAMVDGRAYHMPVNLLTVNDFYGTSLRPWELHAFLAAEAGRDATKTPANLEEQAIALIGRPLYEAFIRDYTRKQWGVDPRRLPAAIVTRLPVRATCKTDYFDDPWQGLPMDGYAATFSRMLAHPLIDVALGVDHADIRERIPEGCTVIYTGPLDRYFDHRYGPLGWRSLEFHEEIHLVPDFQGAAVVNHPAPDVPWTRIHEFRHLHEEREHPAAATLIAREYPRELCTAHPEPYYPMRLREDRERLALYQRDAHAETRTIFGGRLGTYAYLDMDTTILQALEAYDRLCERLGTDWTPPHHRPERPVARG</sequence>
<protein>
    <submittedName>
        <fullName evidence="7">UDP-galactopyranose mutase</fullName>
        <ecNumber evidence="7">5.4.99.9</ecNumber>
    </submittedName>
</protein>
<dbReference type="EC" id="5.4.99.9" evidence="7"/>
<dbReference type="PANTHER" id="PTHR21197:SF0">
    <property type="entry name" value="UDP-GALACTOPYRANOSE MUTASE"/>
    <property type="match status" value="1"/>
</dbReference>
<dbReference type="InterPro" id="IPR015899">
    <property type="entry name" value="UDP-GalPyranose_mutase_C"/>
</dbReference>
<name>A0A846QPR1_9BACT</name>
<dbReference type="SUPFAM" id="SSF54373">
    <property type="entry name" value="FAD-linked reductases, C-terminal domain"/>
    <property type="match status" value="1"/>
</dbReference>
<evidence type="ECO:0000313" key="7">
    <source>
        <dbReference type="EMBL" id="NJB69167.1"/>
    </source>
</evidence>